<proteinExistence type="predicted"/>
<gene>
    <name evidence="2" type="ORF">AVEN_186169_1</name>
</gene>
<dbReference type="AlphaFoldDB" id="A0A4Y2GH57"/>
<dbReference type="EMBL" id="BGPR01001354">
    <property type="protein sequence ID" value="GBM51878.1"/>
    <property type="molecule type" value="Genomic_DNA"/>
</dbReference>
<dbReference type="InterPro" id="IPR049012">
    <property type="entry name" value="Mutator_transp_dom"/>
</dbReference>
<evidence type="ECO:0000313" key="2">
    <source>
        <dbReference type="EMBL" id="GBM51878.1"/>
    </source>
</evidence>
<name>A0A4Y2GH57_ARAVE</name>
<feature type="domain" description="Mutator-like transposase" evidence="1">
    <location>
        <begin position="44"/>
        <end position="272"/>
    </location>
</feature>
<dbReference type="Pfam" id="PF20700">
    <property type="entry name" value="Mutator"/>
    <property type="match status" value="1"/>
</dbReference>
<organism evidence="2 3">
    <name type="scientific">Araneus ventricosus</name>
    <name type="common">Orbweaver spider</name>
    <name type="synonym">Epeira ventricosa</name>
    <dbReference type="NCBI Taxonomy" id="182803"/>
    <lineage>
        <taxon>Eukaryota</taxon>
        <taxon>Metazoa</taxon>
        <taxon>Ecdysozoa</taxon>
        <taxon>Arthropoda</taxon>
        <taxon>Chelicerata</taxon>
        <taxon>Arachnida</taxon>
        <taxon>Araneae</taxon>
        <taxon>Araneomorphae</taxon>
        <taxon>Entelegynae</taxon>
        <taxon>Araneoidea</taxon>
        <taxon>Araneidae</taxon>
        <taxon>Araneus</taxon>
    </lineage>
</organism>
<evidence type="ECO:0000259" key="1">
    <source>
        <dbReference type="Pfam" id="PF20700"/>
    </source>
</evidence>
<comment type="caution">
    <text evidence="2">The sequence shown here is derived from an EMBL/GenBank/DDBJ whole genome shotgun (WGS) entry which is preliminary data.</text>
</comment>
<reference evidence="2 3" key="1">
    <citation type="journal article" date="2019" name="Sci. Rep.">
        <title>Orb-weaving spider Araneus ventricosus genome elucidates the spidroin gene catalogue.</title>
        <authorList>
            <person name="Kono N."/>
            <person name="Nakamura H."/>
            <person name="Ohtoshi R."/>
            <person name="Moran D.A.P."/>
            <person name="Shinohara A."/>
            <person name="Yoshida Y."/>
            <person name="Fujiwara M."/>
            <person name="Mori M."/>
            <person name="Tomita M."/>
            <person name="Arakawa K."/>
        </authorList>
    </citation>
    <scope>NUCLEOTIDE SEQUENCE [LARGE SCALE GENOMIC DNA]</scope>
</reference>
<dbReference type="OrthoDB" id="10069847at2759"/>
<evidence type="ECO:0000313" key="3">
    <source>
        <dbReference type="Proteomes" id="UP000499080"/>
    </source>
</evidence>
<protein>
    <recommendedName>
        <fullName evidence="1">Mutator-like transposase domain-containing protein</fullName>
    </recommendedName>
</protein>
<keyword evidence="3" id="KW-1185">Reference proteome</keyword>
<accession>A0A4Y2GH57</accession>
<dbReference type="Proteomes" id="UP000499080">
    <property type="component" value="Unassembled WGS sequence"/>
</dbReference>
<sequence>MDTFSRRYRKLKGRPSKRKLLCAFNISKKWQKDKVENFDISVCAENCVSNEVSYDDTWQERRHTSLYDIGIVVDILTGLVIAYEILSKYYPEFTTAKRDIEEHSADFSKWYKEHKPECSENYVGSPNAMEIKAAEILWTSSVENCGIRYMNVLSDGDSKTYQQLLKLDVYGDSMNISREECLNHVAKRLGTGLSNKVKEWRNKCVTIGGRKKGRLKESTILNLTNFYRKAIKDNVPDVQKMKTAIFASLFYISWTDKTLKHNKCPTGLTSWCFYQRAMANNEKSVSFVNEDKVVRANSGKNTICVSKTCKVRAVGKMCLGKNPECK</sequence>